<evidence type="ECO:0000256" key="6">
    <source>
        <dbReference type="ARBA" id="ARBA00022801"/>
    </source>
</evidence>
<dbReference type="Pfam" id="PF22848">
    <property type="entry name" value="ASD1_dom"/>
    <property type="match status" value="1"/>
</dbReference>
<gene>
    <name evidence="10" type="ORF">NE695_01965</name>
</gene>
<evidence type="ECO:0000256" key="3">
    <source>
        <dbReference type="ARBA" id="ARBA00007186"/>
    </source>
</evidence>
<evidence type="ECO:0000256" key="1">
    <source>
        <dbReference type="ARBA" id="ARBA00001462"/>
    </source>
</evidence>
<keyword evidence="7" id="KW-0119">Carbohydrate metabolism</keyword>
<evidence type="ECO:0000256" key="8">
    <source>
        <dbReference type="ARBA" id="ARBA00023295"/>
    </source>
</evidence>
<dbReference type="InterPro" id="IPR055235">
    <property type="entry name" value="ASD1_cat"/>
</dbReference>
<dbReference type="PANTHER" id="PTHR43576:SF2">
    <property type="entry name" value="INTRACELLULAR EXO-ALPHA-L-ARABINOFURANOSIDASE 2"/>
    <property type="match status" value="1"/>
</dbReference>
<evidence type="ECO:0000313" key="11">
    <source>
        <dbReference type="Proteomes" id="UP001524473"/>
    </source>
</evidence>
<keyword evidence="8" id="KW-0326">Glycosidase</keyword>
<evidence type="ECO:0000256" key="2">
    <source>
        <dbReference type="ARBA" id="ARBA00004881"/>
    </source>
</evidence>
<accession>A0ABT1RVH8</accession>
<dbReference type="Gene3D" id="3.20.20.80">
    <property type="entry name" value="Glycosidases"/>
    <property type="match status" value="1"/>
</dbReference>
<dbReference type="SUPFAM" id="SSF51445">
    <property type="entry name" value="(Trans)glycosidases"/>
    <property type="match status" value="1"/>
</dbReference>
<dbReference type="EC" id="3.2.1.55" evidence="5"/>
<comment type="caution">
    <text evidence="10">The sequence shown here is derived from an EMBL/GenBank/DDBJ whole genome shotgun (WGS) entry which is preliminary data.</text>
</comment>
<evidence type="ECO:0000313" key="10">
    <source>
        <dbReference type="EMBL" id="MCQ4838677.1"/>
    </source>
</evidence>
<dbReference type="Pfam" id="PF06964">
    <property type="entry name" value="Alpha-L-AF_C"/>
    <property type="match status" value="1"/>
</dbReference>
<dbReference type="SUPFAM" id="SSF51011">
    <property type="entry name" value="Glycosyl hydrolase domain"/>
    <property type="match status" value="1"/>
</dbReference>
<proteinExistence type="inferred from homology"/>
<dbReference type="RefSeq" id="WP_147578635.1">
    <property type="nucleotide sequence ID" value="NZ_CABKVV010000014.1"/>
</dbReference>
<dbReference type="GeneID" id="90533848"/>
<dbReference type="PANTHER" id="PTHR43576">
    <property type="entry name" value="ALPHA-L-ARABINOFURANOSIDASE C-RELATED"/>
    <property type="match status" value="1"/>
</dbReference>
<organism evidence="10 11">
    <name type="scientific">Neglectibacter timonensis</name>
    <dbReference type="NCBI Taxonomy" id="1776382"/>
    <lineage>
        <taxon>Bacteria</taxon>
        <taxon>Bacillati</taxon>
        <taxon>Bacillota</taxon>
        <taxon>Clostridia</taxon>
        <taxon>Eubacteriales</taxon>
        <taxon>Oscillospiraceae</taxon>
        <taxon>Neglectibacter</taxon>
    </lineage>
</organism>
<keyword evidence="11" id="KW-1185">Reference proteome</keyword>
<dbReference type="InterPro" id="IPR017853">
    <property type="entry name" value="GH"/>
</dbReference>
<name>A0ABT1RVH8_9FIRM</name>
<evidence type="ECO:0000256" key="7">
    <source>
        <dbReference type="ARBA" id="ARBA00023277"/>
    </source>
</evidence>
<reference evidence="10 11" key="1">
    <citation type="submission" date="2022-06" db="EMBL/GenBank/DDBJ databases">
        <title>Isolation of gut microbiota from human fecal samples.</title>
        <authorList>
            <person name="Pamer E.G."/>
            <person name="Barat B."/>
            <person name="Waligurski E."/>
            <person name="Medina S."/>
            <person name="Paddock L."/>
            <person name="Mostad J."/>
        </authorList>
    </citation>
    <scope>NUCLEOTIDE SEQUENCE [LARGE SCALE GENOMIC DNA]</scope>
    <source>
        <strain evidence="10 11">DFI.9.73</strain>
    </source>
</reference>
<evidence type="ECO:0000259" key="9">
    <source>
        <dbReference type="SMART" id="SM00813"/>
    </source>
</evidence>
<dbReference type="InterPro" id="IPR013780">
    <property type="entry name" value="Glyco_hydro_b"/>
</dbReference>
<dbReference type="Gene3D" id="2.60.40.1180">
    <property type="entry name" value="Golgi alpha-mannosidase II"/>
    <property type="match status" value="1"/>
</dbReference>
<comment type="subunit">
    <text evidence="4">Homohexamer; trimer of dimers.</text>
</comment>
<dbReference type="Proteomes" id="UP001524473">
    <property type="component" value="Unassembled WGS sequence"/>
</dbReference>
<dbReference type="InterPro" id="IPR010720">
    <property type="entry name" value="Alpha-L-AF_C"/>
</dbReference>
<dbReference type="EMBL" id="JANFZH010000003">
    <property type="protein sequence ID" value="MCQ4838677.1"/>
    <property type="molecule type" value="Genomic_DNA"/>
</dbReference>
<dbReference type="SMART" id="SM00813">
    <property type="entry name" value="Alpha-L-AF_C"/>
    <property type="match status" value="1"/>
</dbReference>
<feature type="domain" description="Alpha-L-arabinofuranosidase C-terminal" evidence="9">
    <location>
        <begin position="319"/>
        <end position="507"/>
    </location>
</feature>
<comment type="similarity">
    <text evidence="3">Belongs to the glycosyl hydrolase 51 family.</text>
</comment>
<comment type="catalytic activity">
    <reaction evidence="1">
        <text>Hydrolysis of terminal non-reducing alpha-L-arabinofuranoside residues in alpha-L-arabinosides.</text>
        <dbReference type="EC" id="3.2.1.55"/>
    </reaction>
</comment>
<comment type="pathway">
    <text evidence="2">Glycan metabolism.</text>
</comment>
<keyword evidence="6" id="KW-0378">Hydrolase</keyword>
<sequence length="515" mass="57917">MDKIELITGESGPVVDERLHSQFIEFLGACIAEGIWVGEDSEIPNIHGLRRDTVEALRELQPPVVRWPGGCFADTYHWRDGIGERAKRPVTYNNNFGTRSLEYNQFGTHEFMEFCRLIGAKPWFNGNVLSGSVGELREWAEYCNRGKGTALAEERAENGSAEPFGVEYWGIGNESWGGGGCYTAQGYAEEYRKYASAFPSFGTPEKPFSSGMKLIAVGPDGNKPQERVAWTKDFFEAFSQYRQPPLYGYDLHFYNWNIQDPEDRITAFSEEAWYRVISGCLELEDVIEEQYCLLQEGVSKIRRPEGWQVSGDNCRLVVGEWGNWHRPPEDAPSALWQQCTMRDAVTSALTLDIFHRNCGKVSMACAAQAVNVLNSVLLTFGDKTVKTPNYYVFQMYKEHRNAKAVKLNVTSETLFRGEKGKVESVFAFASCKAGKVTVNLVNPSYREEREVLLCFDSKAEYCSGQQLGGMDPTAHNTPEQPDAVSIQEAPSPAACEEGWRTVLPKASITVYQFRL</sequence>
<evidence type="ECO:0000256" key="4">
    <source>
        <dbReference type="ARBA" id="ARBA00011165"/>
    </source>
</evidence>
<evidence type="ECO:0000256" key="5">
    <source>
        <dbReference type="ARBA" id="ARBA00012670"/>
    </source>
</evidence>
<protein>
    <recommendedName>
        <fullName evidence="5">non-reducing end alpha-L-arabinofuranosidase</fullName>
        <ecNumber evidence="5">3.2.1.55</ecNumber>
    </recommendedName>
</protein>